<keyword evidence="6" id="KW-1185">Reference proteome</keyword>
<evidence type="ECO:0000313" key="6">
    <source>
        <dbReference type="Proteomes" id="UP000286482"/>
    </source>
</evidence>
<evidence type="ECO:0000256" key="3">
    <source>
        <dbReference type="ARBA" id="ARBA00022777"/>
    </source>
</evidence>
<sequence>MKIVIAPDSFKESLSAMQVAQCIENGFKSVFNEAEFVKLPLADGGEGTVDVLLQSVEGQRLVKSVVGPYGAKFLAHWGLLNQGKTAVVEIAAASGLELTNPARRNPGLSTSYGTGELIRHALDSGVDKIILGLGGSATNDGGAGILQALGARLLDSSGTVLPRGGAALELLDSLDLSQIHPRCRDVEFLIACDVKNPLCGPHGASAIFGPQKGATPAQIIELDSALRRFAQVVEQISGHDHCDTPGYGAAGGAPLGLSLVFDVQLLPGIDLILSALNAEDIFSEAQLVITGEGQMDNQTLQGKTPYGVAKLCKQLEIPCIGIAGSLGSEREELSDYFNATFASVRAPGSLRHALQEASENLTQTAANVARTLACGQQLN</sequence>
<dbReference type="Pfam" id="PF02595">
    <property type="entry name" value="Gly_kinase"/>
    <property type="match status" value="1"/>
</dbReference>
<keyword evidence="3 4" id="KW-0418">Kinase</keyword>
<dbReference type="PANTHER" id="PTHR21599">
    <property type="entry name" value="GLYCERATE KINASE"/>
    <property type="match status" value="1"/>
</dbReference>
<dbReference type="OrthoDB" id="9774290at2"/>
<dbReference type="PIRSF" id="PIRSF006078">
    <property type="entry name" value="GlxK"/>
    <property type="match status" value="1"/>
</dbReference>
<organism evidence="5 6">
    <name type="scientific">Alginatibacterium sediminis</name>
    <dbReference type="NCBI Taxonomy" id="2164068"/>
    <lineage>
        <taxon>Bacteria</taxon>
        <taxon>Pseudomonadati</taxon>
        <taxon>Pseudomonadota</taxon>
        <taxon>Gammaproteobacteria</taxon>
        <taxon>Alteromonadales</taxon>
        <taxon>Alteromonadaceae</taxon>
        <taxon>Alginatibacterium</taxon>
    </lineage>
</organism>
<dbReference type="Gene3D" id="3.90.1510.10">
    <property type="entry name" value="Glycerate kinase, domain 2"/>
    <property type="match status" value="1"/>
</dbReference>
<protein>
    <submittedName>
        <fullName evidence="5">Glycerate kinase</fullName>
    </submittedName>
</protein>
<dbReference type="PANTHER" id="PTHR21599:SF0">
    <property type="entry name" value="GLYCERATE KINASE"/>
    <property type="match status" value="1"/>
</dbReference>
<comment type="caution">
    <text evidence="5">The sequence shown here is derived from an EMBL/GenBank/DDBJ whole genome shotgun (WGS) entry which is preliminary data.</text>
</comment>
<gene>
    <name evidence="5" type="ORF">DBZ36_16445</name>
</gene>
<dbReference type="GO" id="GO:0031388">
    <property type="term" value="P:organic acid phosphorylation"/>
    <property type="evidence" value="ECO:0007669"/>
    <property type="project" value="UniProtKB-UniRule"/>
</dbReference>
<proteinExistence type="inferred from homology"/>
<evidence type="ECO:0000256" key="2">
    <source>
        <dbReference type="ARBA" id="ARBA00022679"/>
    </source>
</evidence>
<dbReference type="InterPro" id="IPR018193">
    <property type="entry name" value="Glyc_kinase_flavodox-like_fold"/>
</dbReference>
<dbReference type="NCBIfam" id="TIGR00045">
    <property type="entry name" value="glycerate kinase"/>
    <property type="match status" value="1"/>
</dbReference>
<dbReference type="RefSeq" id="WP_120356362.1">
    <property type="nucleotide sequence ID" value="NZ_RAQO01000009.1"/>
</dbReference>
<evidence type="ECO:0000313" key="5">
    <source>
        <dbReference type="EMBL" id="RKF14551.1"/>
    </source>
</evidence>
<evidence type="ECO:0000256" key="4">
    <source>
        <dbReference type="PIRNR" id="PIRNR006078"/>
    </source>
</evidence>
<dbReference type="InterPro" id="IPR004381">
    <property type="entry name" value="Glycerate_kinase"/>
</dbReference>
<keyword evidence="2 4" id="KW-0808">Transferase</keyword>
<dbReference type="Gene3D" id="3.40.50.10350">
    <property type="entry name" value="Glycerate kinase, domain 1"/>
    <property type="match status" value="1"/>
</dbReference>
<dbReference type="AlphaFoldDB" id="A0A420E7T9"/>
<dbReference type="InterPro" id="IPR036129">
    <property type="entry name" value="Glycerate_kinase_sf"/>
</dbReference>
<name>A0A420E7T9_9ALTE</name>
<reference evidence="5 6" key="1">
    <citation type="submission" date="2018-09" db="EMBL/GenBank/DDBJ databases">
        <authorList>
            <person name="Wang Z."/>
        </authorList>
    </citation>
    <scope>NUCLEOTIDE SEQUENCE [LARGE SCALE GENOMIC DNA]</scope>
    <source>
        <strain evidence="5 6">ALS 81</strain>
    </source>
</reference>
<comment type="similarity">
    <text evidence="1 4">Belongs to the glycerate kinase type-1 family.</text>
</comment>
<dbReference type="InterPro" id="IPR018197">
    <property type="entry name" value="Glycerate_kinase_RE-like"/>
</dbReference>
<dbReference type="GO" id="GO:0008887">
    <property type="term" value="F:glycerate kinase activity"/>
    <property type="evidence" value="ECO:0007669"/>
    <property type="project" value="UniProtKB-UniRule"/>
</dbReference>
<dbReference type="SUPFAM" id="SSF110738">
    <property type="entry name" value="Glycerate kinase I"/>
    <property type="match status" value="1"/>
</dbReference>
<dbReference type="Proteomes" id="UP000286482">
    <property type="component" value="Unassembled WGS sequence"/>
</dbReference>
<dbReference type="EMBL" id="RAQO01000009">
    <property type="protein sequence ID" value="RKF14551.1"/>
    <property type="molecule type" value="Genomic_DNA"/>
</dbReference>
<evidence type="ECO:0000256" key="1">
    <source>
        <dbReference type="ARBA" id="ARBA00006284"/>
    </source>
</evidence>
<accession>A0A420E7T9</accession>